<dbReference type="OrthoDB" id="550577at2759"/>
<sequence>MISSRRSFQDSRHCSHKAHSHRKHVRLNFLRECLRNVRGGAASKIRFVVPYYETQMGQKLKVVGNIPELGSWQVDSAPDMTWSEGHVWTLESFISAPSVEFKIVVESPNNVLNWEDGCNRVLQVVDMSALEVQCLFGITSQMEIKGSGPEEGPAMTSTEPVLSFEASSSLDLPPQELIALESPSGASSEPLPTPEEVSFASSEPFPIMEEISSIFTEEEPTVEVVNSAQQQSGMVMDHPVMTQELAYSTPTDPADLNTVLEVAENVEELAGAELHDTLFHSEFHSERHPPDRAVDVEELESAIPVAEVQEEPPVSELESVPHVAEVVEEPAIVDVESVSSVAEAHEEPPVSELESVPHVAEVVEEPAVVEQKSVPRPVAEVEEEPAVDELESVTPVTEVEEEPTVEELKSALPVAEVVEEPAAGAELLQSVLLASAGNGKAVKSGISGALDLSLQSEAVIPEAVPAAIVDPQLEERKQIVISVNKELESPTMRDDELQQLNHLRSVSDPSQIIQNGVAASPDSDIAASPVTEDASEMNLAPAVVQAPPPKEEKFVVLSTERGKIILMKYDS</sequence>
<organism evidence="3 4">
    <name type="scientific">Chlamydomonas eustigma</name>
    <dbReference type="NCBI Taxonomy" id="1157962"/>
    <lineage>
        <taxon>Eukaryota</taxon>
        <taxon>Viridiplantae</taxon>
        <taxon>Chlorophyta</taxon>
        <taxon>core chlorophytes</taxon>
        <taxon>Chlorophyceae</taxon>
        <taxon>CS clade</taxon>
        <taxon>Chlamydomonadales</taxon>
        <taxon>Chlamydomonadaceae</taxon>
        <taxon>Chlamydomonas</taxon>
    </lineage>
</organism>
<dbReference type="Proteomes" id="UP000232323">
    <property type="component" value="Unassembled WGS sequence"/>
</dbReference>
<dbReference type="PROSITE" id="PS51166">
    <property type="entry name" value="CBM20"/>
    <property type="match status" value="1"/>
</dbReference>
<dbReference type="AlphaFoldDB" id="A0A250X7U8"/>
<dbReference type="Pfam" id="PF00686">
    <property type="entry name" value="CBM_20"/>
    <property type="match status" value="1"/>
</dbReference>
<dbReference type="PANTHER" id="PTHR15048:SF0">
    <property type="entry name" value="STARCH-BINDING DOMAIN-CONTAINING PROTEIN 1"/>
    <property type="match status" value="1"/>
</dbReference>
<dbReference type="InterPro" id="IPR002044">
    <property type="entry name" value="CBM20"/>
</dbReference>
<evidence type="ECO:0000313" key="3">
    <source>
        <dbReference type="EMBL" id="GAX79158.1"/>
    </source>
</evidence>
<dbReference type="GO" id="GO:0016020">
    <property type="term" value="C:membrane"/>
    <property type="evidence" value="ECO:0007669"/>
    <property type="project" value="TreeGrafter"/>
</dbReference>
<dbReference type="InterPro" id="IPR013783">
    <property type="entry name" value="Ig-like_fold"/>
</dbReference>
<protein>
    <recommendedName>
        <fullName evidence="2">CBM20 domain-containing protein</fullName>
    </recommendedName>
</protein>
<dbReference type="PANTHER" id="PTHR15048">
    <property type="entry name" value="STARCH-BINDING DOMAIN-CONTAINING PROTEIN 1"/>
    <property type="match status" value="1"/>
</dbReference>
<accession>A0A250X7U8</accession>
<dbReference type="EMBL" id="BEGY01000039">
    <property type="protein sequence ID" value="GAX79158.1"/>
    <property type="molecule type" value="Genomic_DNA"/>
</dbReference>
<dbReference type="InterPro" id="IPR013784">
    <property type="entry name" value="Carb-bd-like_fold"/>
</dbReference>
<keyword evidence="4" id="KW-1185">Reference proteome</keyword>
<evidence type="ECO:0000313" key="4">
    <source>
        <dbReference type="Proteomes" id="UP000232323"/>
    </source>
</evidence>
<dbReference type="CDD" id="cd05467">
    <property type="entry name" value="CBM20"/>
    <property type="match status" value="1"/>
</dbReference>
<reference evidence="3 4" key="1">
    <citation type="submission" date="2017-08" db="EMBL/GenBank/DDBJ databases">
        <title>Acidophilic green algal genome provides insights into adaptation to an acidic environment.</title>
        <authorList>
            <person name="Hirooka S."/>
            <person name="Hirose Y."/>
            <person name="Kanesaki Y."/>
            <person name="Higuchi S."/>
            <person name="Fujiwara T."/>
            <person name="Onuma R."/>
            <person name="Era A."/>
            <person name="Ohbayashi R."/>
            <person name="Uzuka A."/>
            <person name="Nozaki H."/>
            <person name="Yoshikawa H."/>
            <person name="Miyagishima S.Y."/>
        </authorList>
    </citation>
    <scope>NUCLEOTIDE SEQUENCE [LARGE SCALE GENOMIC DNA]</scope>
    <source>
        <strain evidence="3 4">NIES-2499</strain>
    </source>
</reference>
<evidence type="ECO:0000259" key="2">
    <source>
        <dbReference type="PROSITE" id="PS51166"/>
    </source>
</evidence>
<dbReference type="GO" id="GO:2001070">
    <property type="term" value="F:starch binding"/>
    <property type="evidence" value="ECO:0007669"/>
    <property type="project" value="InterPro"/>
</dbReference>
<comment type="caution">
    <text evidence="3">The sequence shown here is derived from an EMBL/GenBank/DDBJ whole genome shotgun (WGS) entry which is preliminary data.</text>
</comment>
<feature type="domain" description="CBM20" evidence="2">
    <location>
        <begin position="37"/>
        <end position="138"/>
    </location>
</feature>
<evidence type="ECO:0000256" key="1">
    <source>
        <dbReference type="SAM" id="MobiDB-lite"/>
    </source>
</evidence>
<dbReference type="SUPFAM" id="SSF49452">
    <property type="entry name" value="Starch-binding domain-like"/>
    <property type="match status" value="1"/>
</dbReference>
<name>A0A250X7U8_9CHLO</name>
<dbReference type="SMART" id="SM01065">
    <property type="entry name" value="CBM_2"/>
    <property type="match status" value="1"/>
</dbReference>
<dbReference type="Gene3D" id="2.60.40.10">
    <property type="entry name" value="Immunoglobulins"/>
    <property type="match status" value="1"/>
</dbReference>
<feature type="region of interest" description="Disordered" evidence="1">
    <location>
        <begin position="182"/>
        <end position="203"/>
    </location>
</feature>
<gene>
    <name evidence="3" type="ORF">CEUSTIGMA_g6598.t1</name>
</gene>
<proteinExistence type="predicted"/>